<keyword evidence="6" id="KW-1185">Reference proteome</keyword>
<evidence type="ECO:0000313" key="6">
    <source>
        <dbReference type="Proteomes" id="UP000265768"/>
    </source>
</evidence>
<comment type="caution">
    <text evidence="5">The sequence shown here is derived from an EMBL/GenBank/DDBJ whole genome shotgun (WGS) entry which is preliminary data.</text>
</comment>
<evidence type="ECO:0000259" key="3">
    <source>
        <dbReference type="Pfam" id="PF00501"/>
    </source>
</evidence>
<dbReference type="Pfam" id="PF13193">
    <property type="entry name" value="AMP-binding_C"/>
    <property type="match status" value="1"/>
</dbReference>
<dbReference type="FunFam" id="3.30.300.30:FF:000008">
    <property type="entry name" value="2,3-dihydroxybenzoate-AMP ligase"/>
    <property type="match status" value="1"/>
</dbReference>
<comment type="similarity">
    <text evidence="1">Belongs to the ATP-dependent AMP-binding enzyme family.</text>
</comment>
<dbReference type="InterPro" id="IPR000873">
    <property type="entry name" value="AMP-dep_synth/lig_dom"/>
</dbReference>
<dbReference type="PANTHER" id="PTHR43201:SF5">
    <property type="entry name" value="MEDIUM-CHAIN ACYL-COA LIGASE ACSF2, MITOCHONDRIAL"/>
    <property type="match status" value="1"/>
</dbReference>
<evidence type="ECO:0000259" key="4">
    <source>
        <dbReference type="Pfam" id="PF13193"/>
    </source>
</evidence>
<name>A0A3A4B8U2_9ACTN</name>
<sequence length="502" mass="53735">MDFRVVSALRRHARTRGDAPAITGGGRTLTYADLDRRSGRVARALLARGLGPGSRVAYLGRNAPEFFELLYGAARIGAVTVPLNWRLTPGEIAAITADAGAALTVVDPEFAGAAGADTSAITLGGPYESWVAAHPAEDPGHAGGPDDVVVQFYTSGTTGVPKGVQLTERNLSMAELVAARWRLDGTAVSLVAMPLFHIGGSGWALVGLWAGAHLVLARDVDPPAIVELMESARVTNAFLVPAVLRLLCAVPGAARRDHSALRAILYGASPITTDVLRQVMEVFRAPLFQLYGMTETTGAIVQLDPEDHGRPHLLRAAGRPYDWVELRIVDPAGEEELPPGRVGEVWTRSIQNTPGYWRRPEETARTLPGEGWLRTGDAGYLDEEGYLFLTDRIKDMIVTGGENVYPIEVEEVLAGHPGIADVAVIGVPDPVWGEAVKAIVVPVPGSALTEADVLEYARARLAGFKRPRSADFAAAIPRNPSGKILKRELREPYWKDAGRGVS</sequence>
<proteinExistence type="inferred from homology"/>
<dbReference type="EMBL" id="QZEY01000002">
    <property type="protein sequence ID" value="RJL34104.1"/>
    <property type="molecule type" value="Genomic_DNA"/>
</dbReference>
<dbReference type="Pfam" id="PF00501">
    <property type="entry name" value="AMP-binding"/>
    <property type="match status" value="1"/>
</dbReference>
<dbReference type="GO" id="GO:0031956">
    <property type="term" value="F:medium-chain fatty acid-CoA ligase activity"/>
    <property type="evidence" value="ECO:0007669"/>
    <property type="project" value="TreeGrafter"/>
</dbReference>
<dbReference type="RefSeq" id="WP_119925404.1">
    <property type="nucleotide sequence ID" value="NZ_QZEY01000002.1"/>
</dbReference>
<evidence type="ECO:0000256" key="2">
    <source>
        <dbReference type="ARBA" id="ARBA00022598"/>
    </source>
</evidence>
<feature type="domain" description="AMP-binding enzyme C-terminal" evidence="4">
    <location>
        <begin position="408"/>
        <end position="483"/>
    </location>
</feature>
<gene>
    <name evidence="5" type="ORF">D5H75_06335</name>
</gene>
<dbReference type="OrthoDB" id="9803968at2"/>
<evidence type="ECO:0000256" key="1">
    <source>
        <dbReference type="ARBA" id="ARBA00006432"/>
    </source>
</evidence>
<dbReference type="NCBIfam" id="NF004837">
    <property type="entry name" value="PRK06187.1"/>
    <property type="match status" value="1"/>
</dbReference>
<dbReference type="SUPFAM" id="SSF56801">
    <property type="entry name" value="Acetyl-CoA synthetase-like"/>
    <property type="match status" value="1"/>
</dbReference>
<dbReference type="Gene3D" id="3.40.50.12780">
    <property type="entry name" value="N-terminal domain of ligase-like"/>
    <property type="match status" value="1"/>
</dbReference>
<dbReference type="PANTHER" id="PTHR43201">
    <property type="entry name" value="ACYL-COA SYNTHETASE"/>
    <property type="match status" value="1"/>
</dbReference>
<dbReference type="InterPro" id="IPR045851">
    <property type="entry name" value="AMP-bd_C_sf"/>
</dbReference>
<dbReference type="InterPro" id="IPR042099">
    <property type="entry name" value="ANL_N_sf"/>
</dbReference>
<keyword evidence="2 5" id="KW-0436">Ligase</keyword>
<reference evidence="5 6" key="1">
    <citation type="submission" date="2018-09" db="EMBL/GenBank/DDBJ databases">
        <title>YIM 75507 draft genome.</title>
        <authorList>
            <person name="Tang S."/>
            <person name="Feng Y."/>
        </authorList>
    </citation>
    <scope>NUCLEOTIDE SEQUENCE [LARGE SCALE GENOMIC DNA]</scope>
    <source>
        <strain evidence="5 6">YIM 75507</strain>
    </source>
</reference>
<organism evidence="5 6">
    <name type="scientific">Bailinhaonella thermotolerans</name>
    <dbReference type="NCBI Taxonomy" id="1070861"/>
    <lineage>
        <taxon>Bacteria</taxon>
        <taxon>Bacillati</taxon>
        <taxon>Actinomycetota</taxon>
        <taxon>Actinomycetes</taxon>
        <taxon>Streptosporangiales</taxon>
        <taxon>Streptosporangiaceae</taxon>
        <taxon>Bailinhaonella</taxon>
    </lineage>
</organism>
<dbReference type="Gene3D" id="3.30.300.30">
    <property type="match status" value="1"/>
</dbReference>
<protein>
    <submittedName>
        <fullName evidence="5">Long-chain-fatty-acid--CoA ligase</fullName>
    </submittedName>
</protein>
<dbReference type="GO" id="GO:0006631">
    <property type="term" value="P:fatty acid metabolic process"/>
    <property type="evidence" value="ECO:0007669"/>
    <property type="project" value="TreeGrafter"/>
</dbReference>
<evidence type="ECO:0000313" key="5">
    <source>
        <dbReference type="EMBL" id="RJL34104.1"/>
    </source>
</evidence>
<dbReference type="Proteomes" id="UP000265768">
    <property type="component" value="Unassembled WGS sequence"/>
</dbReference>
<dbReference type="AlphaFoldDB" id="A0A3A4B8U2"/>
<accession>A0A3A4B8U2</accession>
<dbReference type="InterPro" id="IPR025110">
    <property type="entry name" value="AMP-bd_C"/>
</dbReference>
<feature type="domain" description="AMP-dependent synthetase/ligase" evidence="3">
    <location>
        <begin position="9"/>
        <end position="357"/>
    </location>
</feature>